<dbReference type="InterPro" id="IPR011737">
    <property type="entry name" value="CHP02206_TP0381"/>
</dbReference>
<protein>
    <submittedName>
        <fullName evidence="2">ABC transporter, permease protein, putative</fullName>
    </submittedName>
</protein>
<dbReference type="Proteomes" id="UP000013378">
    <property type="component" value="Unassembled WGS sequence"/>
</dbReference>
<proteinExistence type="predicted"/>
<evidence type="ECO:0000256" key="1">
    <source>
        <dbReference type="SAM" id="Phobius"/>
    </source>
</evidence>
<dbReference type="STRING" id="1304284.L21TH_0785"/>
<dbReference type="OrthoDB" id="9813172at2"/>
<name>R1CFR0_9FIRM</name>
<dbReference type="AlphaFoldDB" id="R1CFR0"/>
<evidence type="ECO:0000313" key="2">
    <source>
        <dbReference type="EMBL" id="EOD01145.1"/>
    </source>
</evidence>
<evidence type="ECO:0000313" key="3">
    <source>
        <dbReference type="Proteomes" id="UP000013378"/>
    </source>
</evidence>
<dbReference type="Pfam" id="PF14808">
    <property type="entry name" value="TMEM164"/>
    <property type="match status" value="1"/>
</dbReference>
<feature type="transmembrane region" description="Helical" evidence="1">
    <location>
        <begin position="50"/>
        <end position="69"/>
    </location>
</feature>
<keyword evidence="3" id="KW-1185">Reference proteome</keyword>
<organism evidence="2 3">
    <name type="scientific">Caldisalinibacter kiritimatiensis</name>
    <dbReference type="NCBI Taxonomy" id="1304284"/>
    <lineage>
        <taxon>Bacteria</taxon>
        <taxon>Bacillati</taxon>
        <taxon>Bacillota</taxon>
        <taxon>Tissierellia</taxon>
        <taxon>Tissierellales</taxon>
        <taxon>Thermohalobacteraceae</taxon>
        <taxon>Caldisalinibacter</taxon>
    </lineage>
</organism>
<feature type="transmembrane region" description="Helical" evidence="1">
    <location>
        <begin position="20"/>
        <end position="38"/>
    </location>
</feature>
<keyword evidence="1" id="KW-1133">Transmembrane helix</keyword>
<dbReference type="PATRIC" id="fig|1304284.3.peg.776"/>
<feature type="transmembrane region" description="Helical" evidence="1">
    <location>
        <begin position="210"/>
        <end position="232"/>
    </location>
</feature>
<reference evidence="2 3" key="1">
    <citation type="journal article" date="2015" name="Geomicrobiol. J.">
        <title>Caldisalinibacter kiritimatiensis gen. nov., sp. nov., a moderately thermohalophilic thiosulfate-reducing bacterium from a hypersaline microbial mat.</title>
        <authorList>
            <person name="Ben Hania W."/>
            <person name="Joseph M."/>
            <person name="Fiebig A."/>
            <person name="Bunk B."/>
            <person name="Klenk H.-P."/>
            <person name="Fardeau M.-L."/>
            <person name="Spring S."/>
        </authorList>
    </citation>
    <scope>NUCLEOTIDE SEQUENCE [LARGE SCALE GENOMIC DNA]</scope>
    <source>
        <strain evidence="2 3">L21-TH-D2</strain>
    </source>
</reference>
<dbReference type="NCBIfam" id="TIGR02206">
    <property type="entry name" value="intg_mem_TP0381"/>
    <property type="match status" value="1"/>
</dbReference>
<feature type="transmembrane region" description="Helical" evidence="1">
    <location>
        <begin position="81"/>
        <end position="99"/>
    </location>
</feature>
<dbReference type="EMBL" id="ARZA01000077">
    <property type="protein sequence ID" value="EOD01145.1"/>
    <property type="molecule type" value="Genomic_DNA"/>
</dbReference>
<dbReference type="RefSeq" id="WP_006309558.1">
    <property type="nucleotide sequence ID" value="NZ_ARZA01000077.1"/>
</dbReference>
<keyword evidence="1" id="KW-0812">Transmembrane</keyword>
<keyword evidence="1" id="KW-0472">Membrane</keyword>
<gene>
    <name evidence="2" type="ORF">L21TH_0785</name>
</gene>
<sequence>MEKFFSLYYKGQPLKVFSPHHRAALYVILGVIILLYIFRDKLREEPLKKTSRYTIGTLLLVQQLLYYAWHIYTGIWSLQESLPFNLCAVTIFLEIIMLFSERYDIFEIIYFFGLGGATQALITPDIQGYGFPHFRFFQFFIAHGLIVIIVFYMVFVYQYRPTIKSIIKTFKMLIAFGIIVAVVNLLTGGNYSYLCEKPPSPSLMDILGPWPWYILSLLGIATLTFIIVYLPFAIKDYIEKRKEVKKAKSKV</sequence>
<feature type="transmembrane region" description="Helical" evidence="1">
    <location>
        <begin position="106"/>
        <end position="124"/>
    </location>
</feature>
<feature type="transmembrane region" description="Helical" evidence="1">
    <location>
        <begin position="169"/>
        <end position="190"/>
    </location>
</feature>
<accession>R1CFR0</accession>
<dbReference type="eggNOG" id="COG5522">
    <property type="taxonomic scope" value="Bacteria"/>
</dbReference>
<feature type="transmembrane region" description="Helical" evidence="1">
    <location>
        <begin position="136"/>
        <end position="157"/>
    </location>
</feature>
<comment type="caution">
    <text evidence="2">The sequence shown here is derived from an EMBL/GenBank/DDBJ whole genome shotgun (WGS) entry which is preliminary data.</text>
</comment>